<organism evidence="1 2">
    <name type="scientific">Candidatus Viridilinea halotolerans</name>
    <dbReference type="NCBI Taxonomy" id="2491704"/>
    <lineage>
        <taxon>Bacteria</taxon>
        <taxon>Bacillati</taxon>
        <taxon>Chloroflexota</taxon>
        <taxon>Chloroflexia</taxon>
        <taxon>Chloroflexales</taxon>
        <taxon>Chloroflexineae</taxon>
        <taxon>Oscillochloridaceae</taxon>
        <taxon>Candidatus Viridilinea</taxon>
    </lineage>
</organism>
<dbReference type="EMBL" id="RSAS01000470">
    <property type="protein sequence ID" value="RRR71131.1"/>
    <property type="molecule type" value="Genomic_DNA"/>
</dbReference>
<proteinExistence type="predicted"/>
<comment type="caution">
    <text evidence="1">The sequence shown here is derived from an EMBL/GenBank/DDBJ whole genome shotgun (WGS) entry which is preliminary data.</text>
</comment>
<sequence length="147" mass="17204">MQPPSAIHTWAAVISELNRAEAWGLSPTEQQHYLHELQHYLPTESSPALIRRVCFNYHHDHRMVALLHDLGHPQHHTAWADWTWTAIQMLARSGWHEGGQLAQHIHDLTQLTLRELLLSLPRFRFQSRLNTWAYAVVMRTAQRIERG</sequence>
<dbReference type="AlphaFoldDB" id="A0A426TYQ5"/>
<accession>A0A426TYQ5</accession>
<reference evidence="1 2" key="1">
    <citation type="submission" date="2018-12" db="EMBL/GenBank/DDBJ databases">
        <title>Genome Sequence of Candidatus Viridilinea halotolerans isolated from saline sulfide-rich spring.</title>
        <authorList>
            <person name="Grouzdev D.S."/>
            <person name="Burganskaya E.I."/>
            <person name="Krutkina M.S."/>
            <person name="Sukhacheva M.V."/>
            <person name="Gorlenko V.M."/>
        </authorList>
    </citation>
    <scope>NUCLEOTIDE SEQUENCE [LARGE SCALE GENOMIC DNA]</scope>
    <source>
        <strain evidence="1">Chok-6</strain>
    </source>
</reference>
<evidence type="ECO:0000313" key="1">
    <source>
        <dbReference type="EMBL" id="RRR71131.1"/>
    </source>
</evidence>
<evidence type="ECO:0000313" key="2">
    <source>
        <dbReference type="Proteomes" id="UP000280307"/>
    </source>
</evidence>
<protein>
    <submittedName>
        <fullName evidence="1">Uncharacterized protein</fullName>
    </submittedName>
</protein>
<dbReference type="Proteomes" id="UP000280307">
    <property type="component" value="Unassembled WGS sequence"/>
</dbReference>
<name>A0A426TYQ5_9CHLR</name>
<gene>
    <name evidence="1" type="ORF">EI684_11990</name>
</gene>